<dbReference type="RefSeq" id="WP_220773796.1">
    <property type="nucleotide sequence ID" value="NZ_BPFC01000064.1"/>
</dbReference>
<feature type="transmembrane region" description="Helical" evidence="1">
    <location>
        <begin position="35"/>
        <end position="59"/>
    </location>
</feature>
<evidence type="ECO:0000313" key="3">
    <source>
        <dbReference type="EMBL" id="GMA83353.1"/>
    </source>
</evidence>
<organism evidence="3 4">
    <name type="scientific">Shewanella glacialipiscicola</name>
    <dbReference type="NCBI Taxonomy" id="614069"/>
    <lineage>
        <taxon>Bacteria</taxon>
        <taxon>Pseudomonadati</taxon>
        <taxon>Pseudomonadota</taxon>
        <taxon>Gammaproteobacteria</taxon>
        <taxon>Alteromonadales</taxon>
        <taxon>Shewanellaceae</taxon>
        <taxon>Shewanella</taxon>
    </lineage>
</organism>
<dbReference type="InterPro" id="IPR007168">
    <property type="entry name" value="Phageshock_PspC_N"/>
</dbReference>
<proteinExistence type="predicted"/>
<name>A0ABQ6J5D5_9GAMM</name>
<dbReference type="Proteomes" id="UP001157046">
    <property type="component" value="Unassembled WGS sequence"/>
</dbReference>
<keyword evidence="1" id="KW-0472">Membrane</keyword>
<keyword evidence="1" id="KW-1133">Transmembrane helix</keyword>
<accession>A0ABQ6J5D5</accession>
<feature type="domain" description="Phage shock protein PspC N-terminal" evidence="2">
    <location>
        <begin position="9"/>
        <end position="60"/>
    </location>
</feature>
<protein>
    <submittedName>
        <fullName evidence="3">PspC domain-containing protein</fullName>
    </submittedName>
</protein>
<reference evidence="4" key="1">
    <citation type="journal article" date="2019" name="Int. J. Syst. Evol. Microbiol.">
        <title>The Global Catalogue of Microorganisms (GCM) 10K type strain sequencing project: providing services to taxonomists for standard genome sequencing and annotation.</title>
        <authorList>
            <consortium name="The Broad Institute Genomics Platform"/>
            <consortium name="The Broad Institute Genome Sequencing Center for Infectious Disease"/>
            <person name="Wu L."/>
            <person name="Ma J."/>
        </authorList>
    </citation>
    <scope>NUCLEOTIDE SEQUENCE [LARGE SCALE GENOMIC DNA]</scope>
    <source>
        <strain evidence="4">NBRC 102030</strain>
    </source>
</reference>
<keyword evidence="1" id="KW-0812">Transmembrane</keyword>
<comment type="caution">
    <text evidence="3">The sequence shown here is derived from an EMBL/GenBank/DDBJ whole genome shotgun (WGS) entry which is preliminary data.</text>
</comment>
<dbReference type="Pfam" id="PF04024">
    <property type="entry name" value="PspC"/>
    <property type="match status" value="1"/>
</dbReference>
<dbReference type="EMBL" id="BSUY01000001">
    <property type="protein sequence ID" value="GMA83353.1"/>
    <property type="molecule type" value="Genomic_DNA"/>
</dbReference>
<evidence type="ECO:0000259" key="2">
    <source>
        <dbReference type="Pfam" id="PF04024"/>
    </source>
</evidence>
<gene>
    <name evidence="3" type="ORF">GCM10025855_28860</name>
</gene>
<evidence type="ECO:0000313" key="4">
    <source>
        <dbReference type="Proteomes" id="UP001157046"/>
    </source>
</evidence>
<keyword evidence="4" id="KW-1185">Reference proteome</keyword>
<evidence type="ECO:0000256" key="1">
    <source>
        <dbReference type="SAM" id="Phobius"/>
    </source>
</evidence>
<sequence length="66" mass="7600">MKQIKIRLQNPKRLVCGVAADLASKFGWSCFWTRMAWAGVTVFMPSVSLLIYFVLALLAEQWRRPV</sequence>